<dbReference type="CDD" id="cd03784">
    <property type="entry name" value="GT1_Gtf-like"/>
    <property type="match status" value="2"/>
</dbReference>
<dbReference type="InterPro" id="IPR002213">
    <property type="entry name" value="UDP_glucos_trans"/>
</dbReference>
<name>A0ABR0CYI0_9LAMI</name>
<comment type="similarity">
    <text evidence="1">Belongs to the UDP-glycosyltransferase family.</text>
</comment>
<keyword evidence="2" id="KW-0808">Transferase</keyword>
<evidence type="ECO:0000313" key="4">
    <source>
        <dbReference type="Proteomes" id="UP001291926"/>
    </source>
</evidence>
<reference evidence="3 4" key="1">
    <citation type="journal article" date="2023" name="bioRxiv">
        <title>Genome report: Whole genome sequence and annotation of Penstemon davidsonii.</title>
        <authorList>
            <person name="Ostevik K.L."/>
            <person name="Alabady M."/>
            <person name="Zhang M."/>
            <person name="Rausher M.D."/>
        </authorList>
    </citation>
    <scope>NUCLEOTIDE SEQUENCE [LARGE SCALE GENOMIC DNA]</scope>
    <source>
        <strain evidence="3">DNT005</strain>
        <tissue evidence="3">Whole leaf</tissue>
    </source>
</reference>
<evidence type="ECO:0000256" key="2">
    <source>
        <dbReference type="ARBA" id="ARBA00022679"/>
    </source>
</evidence>
<evidence type="ECO:0000313" key="3">
    <source>
        <dbReference type="EMBL" id="KAK4481633.1"/>
    </source>
</evidence>
<keyword evidence="4" id="KW-1185">Reference proteome</keyword>
<dbReference type="PANTHER" id="PTHR11926:SF1560">
    <property type="entry name" value="UDP-GLYCOSYLTRANSFERASE 74E1-RELATED"/>
    <property type="match status" value="1"/>
</dbReference>
<comment type="caution">
    <text evidence="3">The sequence shown here is derived from an EMBL/GenBank/DDBJ whole genome shotgun (WGS) entry which is preliminary data.</text>
</comment>
<dbReference type="PANTHER" id="PTHR11926">
    <property type="entry name" value="GLUCOSYL/GLUCURONOSYL TRANSFERASES"/>
    <property type="match status" value="1"/>
</dbReference>
<evidence type="ECO:0008006" key="5">
    <source>
        <dbReference type="Google" id="ProtNLM"/>
    </source>
</evidence>
<accession>A0ABR0CYI0</accession>
<gene>
    <name evidence="3" type="ORF">RD792_012538</name>
</gene>
<dbReference type="SUPFAM" id="SSF53756">
    <property type="entry name" value="UDP-Glycosyltransferase/glycogen phosphorylase"/>
    <property type="match status" value="2"/>
</dbReference>
<dbReference type="Gene3D" id="3.40.50.2000">
    <property type="entry name" value="Glycogen Phosphorylase B"/>
    <property type="match status" value="4"/>
</dbReference>
<dbReference type="EMBL" id="JAYDYQ010002685">
    <property type="protein sequence ID" value="KAK4481633.1"/>
    <property type="molecule type" value="Genomic_DNA"/>
</dbReference>
<dbReference type="PROSITE" id="PS00375">
    <property type="entry name" value="UDPGT"/>
    <property type="match status" value="2"/>
</dbReference>
<dbReference type="InterPro" id="IPR035595">
    <property type="entry name" value="UDP_glycos_trans_CS"/>
</dbReference>
<evidence type="ECO:0000256" key="1">
    <source>
        <dbReference type="ARBA" id="ARBA00009995"/>
    </source>
</evidence>
<protein>
    <recommendedName>
        <fullName evidence="5">Anthocyanidin 3-O-glucosyltransferase</fullName>
    </recommendedName>
</protein>
<organism evidence="3 4">
    <name type="scientific">Penstemon davidsonii</name>
    <dbReference type="NCBI Taxonomy" id="160366"/>
    <lineage>
        <taxon>Eukaryota</taxon>
        <taxon>Viridiplantae</taxon>
        <taxon>Streptophyta</taxon>
        <taxon>Embryophyta</taxon>
        <taxon>Tracheophyta</taxon>
        <taxon>Spermatophyta</taxon>
        <taxon>Magnoliopsida</taxon>
        <taxon>eudicotyledons</taxon>
        <taxon>Gunneridae</taxon>
        <taxon>Pentapetalae</taxon>
        <taxon>asterids</taxon>
        <taxon>lamiids</taxon>
        <taxon>Lamiales</taxon>
        <taxon>Plantaginaceae</taxon>
        <taxon>Cheloneae</taxon>
        <taxon>Penstemon</taxon>
    </lineage>
</organism>
<proteinExistence type="inferred from homology"/>
<dbReference type="Pfam" id="PF00201">
    <property type="entry name" value="UDPGT"/>
    <property type="match status" value="2"/>
</dbReference>
<dbReference type="Proteomes" id="UP001291926">
    <property type="component" value="Unassembled WGS sequence"/>
</dbReference>
<sequence>MSTTKKAHVAAFAFPFGSHPTPLLHLVQRLAAAALDVHFSYFNTTKSNHKVLSNVNLQCYDNIRLYNVDDGVPQGHIFSGNPTETIELFIKATPHNFRKRLDEVVEETGMKATCLLTDAFLWFSVEMAEEMGIPWLAFWTAGPAAISIHMYTDVIHDKLCQNGKIQNLDQTLDFLPGLSTIHAIDLPTEILHIDTQFARLLHSMSLSVPRAAAVILNSFHGINSVVENDLKSKLQKCLNIGPFPLPSPVAPSEDPSGCLSWLDHHEAASVAYISFGTMLAPPPPEMVALSEALEKKQVPYLWSMRDNLKGHLLEGFFERTRSIGKVVQWAPQLQVLAHCSVGVFVTHSGWNSTIESVLGGVPMICRPFFGDQMINRRFVEEVWRIGVGLEGGVFTKSGVMNDLDVVLGKDGKKMRENIGRLREFAFRAVAENGSSIEDFKSLSNMVSKLHVGVLAFPFGTHAAPLLTIVRRLAASAPATKFSFFSSAASNSLAFSGPTCNNIQRYDVWDGTPEGFSGTHFEEVGLFLKASPGNFEKVIEEAEEETGLKISCLIADAFLWFACDLAEERGVPLVSFWVGASCSLSAHMYTDAIQNAMASTGFDKTENQTVSFIPGLSTLQFNDFPPEVFVNKDPTPLAVTLYNMVQNLPKSTAIILNCFEEIDPIITTDLKSKFQHFLNIGPSVLTSLTPPIPDDKNECLSWLKNKTTPKSVIYISFGSVATPPPNEIASLAEALEELKSPFLWSMKDHASKFLPEGFLERTSEFGKIVPWAPQLEVLRQSCVGVFITHAGWNSVLESISSGVPMIYRPFFGDQKVNGKMVESSWKIGVKVKGGVFTKSGIIEALNHILFSDDGKEIKENVSKLREKAVDAVKLEGSSTKNFNKLLEIITTPNKET</sequence>